<name>A0A0F5JKL2_9BACT</name>
<dbReference type="AlphaFoldDB" id="A0A0F5JKL2"/>
<evidence type="ECO:0000313" key="2">
    <source>
        <dbReference type="Proteomes" id="UP000033047"/>
    </source>
</evidence>
<gene>
    <name evidence="1" type="ORF">HMPREF1535_00913</name>
</gene>
<dbReference type="Proteomes" id="UP000033047">
    <property type="component" value="Unassembled WGS sequence"/>
</dbReference>
<sequence>MFFSLLYTDRYVIYLCIQDKERESVVYIRVVGSREPQIQIYQQFSRFLYTNHPLRELMDKTPLDYGPIFSDTATKEWQ</sequence>
<comment type="caution">
    <text evidence="1">The sequence shown here is derived from an EMBL/GenBank/DDBJ whole genome shotgun (WGS) entry which is preliminary data.</text>
</comment>
<dbReference type="EMBL" id="AQHV01000006">
    <property type="protein sequence ID" value="KKB58095.1"/>
    <property type="molecule type" value="Genomic_DNA"/>
</dbReference>
<accession>A0A0F5JKL2</accession>
<protein>
    <submittedName>
        <fullName evidence="1">Uncharacterized protein</fullName>
    </submittedName>
</protein>
<dbReference type="HOGENOM" id="CLU_2618795_0_0_10"/>
<reference evidence="1 2" key="1">
    <citation type="submission" date="2013-04" db="EMBL/GenBank/DDBJ databases">
        <title>The Genome Sequence of Parabacteroides goldsteinii DSM 19448.</title>
        <authorList>
            <consortium name="The Broad Institute Genomics Platform"/>
            <person name="Earl A."/>
            <person name="Ward D."/>
            <person name="Feldgarden M."/>
            <person name="Gevers D."/>
            <person name="Martens E."/>
            <person name="Sakamoto M."/>
            <person name="Benno Y."/>
            <person name="Song Y."/>
            <person name="Liu C."/>
            <person name="Lee J."/>
            <person name="Bolanos M."/>
            <person name="Vaisanen M.L."/>
            <person name="Finegold S.M."/>
            <person name="Walker B."/>
            <person name="Young S."/>
            <person name="Zeng Q."/>
            <person name="Gargeya S."/>
            <person name="Fitzgerald M."/>
            <person name="Haas B."/>
            <person name="Abouelleil A."/>
            <person name="Allen A.W."/>
            <person name="Alvarado L."/>
            <person name="Arachchi H.M."/>
            <person name="Berlin A.M."/>
            <person name="Chapman S.B."/>
            <person name="Gainer-Dewar J."/>
            <person name="Goldberg J."/>
            <person name="Griggs A."/>
            <person name="Gujja S."/>
            <person name="Hansen M."/>
            <person name="Howarth C."/>
            <person name="Imamovic A."/>
            <person name="Ireland A."/>
            <person name="Larimer J."/>
            <person name="McCowan C."/>
            <person name="Murphy C."/>
            <person name="Pearson M."/>
            <person name="Poon T.W."/>
            <person name="Priest M."/>
            <person name="Roberts A."/>
            <person name="Saif S."/>
            <person name="Shea T."/>
            <person name="Sisk P."/>
            <person name="Sykes S."/>
            <person name="Wortman J."/>
            <person name="Nusbaum C."/>
            <person name="Birren B."/>
        </authorList>
    </citation>
    <scope>NUCLEOTIDE SEQUENCE [LARGE SCALE GENOMIC DNA]</scope>
    <source>
        <strain evidence="1 2">DSM 19448</strain>
    </source>
</reference>
<evidence type="ECO:0000313" key="1">
    <source>
        <dbReference type="EMBL" id="KKB58095.1"/>
    </source>
</evidence>
<organism evidence="1 2">
    <name type="scientific">Parabacteroides goldsteinii DSM 19448 = WAL 12034</name>
    <dbReference type="NCBI Taxonomy" id="927665"/>
    <lineage>
        <taxon>Bacteria</taxon>
        <taxon>Pseudomonadati</taxon>
        <taxon>Bacteroidota</taxon>
        <taxon>Bacteroidia</taxon>
        <taxon>Bacteroidales</taxon>
        <taxon>Tannerellaceae</taxon>
        <taxon>Parabacteroides</taxon>
    </lineage>
</organism>
<proteinExistence type="predicted"/>
<dbReference type="STRING" id="927665.HMPREF1535_00913"/>